<name>A0ACB8ZX66_ARCLA</name>
<reference evidence="1 2" key="2">
    <citation type="journal article" date="2022" name="Mol. Ecol. Resour.">
        <title>The genomes of chicory, endive, great burdock and yacon provide insights into Asteraceae paleo-polyploidization history and plant inulin production.</title>
        <authorList>
            <person name="Fan W."/>
            <person name="Wang S."/>
            <person name="Wang H."/>
            <person name="Wang A."/>
            <person name="Jiang F."/>
            <person name="Liu H."/>
            <person name="Zhao H."/>
            <person name="Xu D."/>
            <person name="Zhang Y."/>
        </authorList>
    </citation>
    <scope>NUCLEOTIDE SEQUENCE [LARGE SCALE GENOMIC DNA]</scope>
    <source>
        <strain evidence="2">cv. Niubang</strain>
    </source>
</reference>
<organism evidence="1 2">
    <name type="scientific">Arctium lappa</name>
    <name type="common">Greater burdock</name>
    <name type="synonym">Lappa major</name>
    <dbReference type="NCBI Taxonomy" id="4217"/>
    <lineage>
        <taxon>Eukaryota</taxon>
        <taxon>Viridiplantae</taxon>
        <taxon>Streptophyta</taxon>
        <taxon>Embryophyta</taxon>
        <taxon>Tracheophyta</taxon>
        <taxon>Spermatophyta</taxon>
        <taxon>Magnoliopsida</taxon>
        <taxon>eudicotyledons</taxon>
        <taxon>Gunneridae</taxon>
        <taxon>Pentapetalae</taxon>
        <taxon>asterids</taxon>
        <taxon>campanulids</taxon>
        <taxon>Asterales</taxon>
        <taxon>Asteraceae</taxon>
        <taxon>Carduoideae</taxon>
        <taxon>Cardueae</taxon>
        <taxon>Arctiinae</taxon>
        <taxon>Arctium</taxon>
    </lineage>
</organism>
<sequence length="337" mass="38608">MILYMEELKKSKAVIMDEWSNNLKNNGNGDIFDLIEKAIMVAASDHPMEFRLKRDKIAQTLFSLNCCDDHVGCKQSIKVQDSNVNNHQWEWDSINYSSSNHGDHISTEEEDLVHQETKMVAEVLKIKEILDKSSSPCAGDESESVIYHSLSKLQEMGGMSFKALEETKIGRSVSRFQMHGWSSDVRQVARTLIKKWRVVVDEYINATENNNNNTSSCVVQEDQEKEKQKELETRTLKGAGAEKESGANNGKTGVMKIKIITRNSEKAKMDDSQDQMRSSIISIEKKLEASKRKLHQRYEEAENAKRQRKIQVIQPHQLKKQGLVVPEIRNQNRKWGN</sequence>
<gene>
    <name evidence="1" type="ORF">L6452_27115</name>
</gene>
<evidence type="ECO:0000313" key="1">
    <source>
        <dbReference type="EMBL" id="KAI3701778.1"/>
    </source>
</evidence>
<dbReference type="EMBL" id="CM042055">
    <property type="protein sequence ID" value="KAI3701778.1"/>
    <property type="molecule type" value="Genomic_DNA"/>
</dbReference>
<reference evidence="2" key="1">
    <citation type="journal article" date="2022" name="Mol. Ecol. Resour.">
        <title>The genomes of chicory, endive, great burdock and yacon provide insights into Asteraceae palaeo-polyploidization history and plant inulin production.</title>
        <authorList>
            <person name="Fan W."/>
            <person name="Wang S."/>
            <person name="Wang H."/>
            <person name="Wang A."/>
            <person name="Jiang F."/>
            <person name="Liu H."/>
            <person name="Zhao H."/>
            <person name="Xu D."/>
            <person name="Zhang Y."/>
        </authorList>
    </citation>
    <scope>NUCLEOTIDE SEQUENCE [LARGE SCALE GENOMIC DNA]</scope>
    <source>
        <strain evidence="2">cv. Niubang</strain>
    </source>
</reference>
<proteinExistence type="predicted"/>
<protein>
    <submittedName>
        <fullName evidence="1">Uncharacterized protein</fullName>
    </submittedName>
</protein>
<comment type="caution">
    <text evidence="1">The sequence shown here is derived from an EMBL/GenBank/DDBJ whole genome shotgun (WGS) entry which is preliminary data.</text>
</comment>
<accession>A0ACB8ZX66</accession>
<dbReference type="Proteomes" id="UP001055879">
    <property type="component" value="Linkage Group LG09"/>
</dbReference>
<evidence type="ECO:0000313" key="2">
    <source>
        <dbReference type="Proteomes" id="UP001055879"/>
    </source>
</evidence>
<keyword evidence="2" id="KW-1185">Reference proteome</keyword>